<reference evidence="1 2" key="1">
    <citation type="submission" date="2013-06" db="EMBL/GenBank/DDBJ databases">
        <authorList>
            <person name="Weinstock G."/>
            <person name="Sodergren E."/>
            <person name="Lobos E.A."/>
            <person name="Fulton L."/>
            <person name="Fulton R."/>
            <person name="Courtney L."/>
            <person name="Fronick C."/>
            <person name="O'Laughlin M."/>
            <person name="Godfrey J."/>
            <person name="Wilson R.M."/>
            <person name="Miner T."/>
            <person name="Farmer C."/>
            <person name="Delehaunty K."/>
            <person name="Cordes M."/>
            <person name="Minx P."/>
            <person name="Tomlinson C."/>
            <person name="Chen J."/>
            <person name="Wollam A."/>
            <person name="Pepin K.H."/>
            <person name="Bhonagiri V."/>
            <person name="Zhang X."/>
            <person name="Warren W."/>
            <person name="Mitreva M."/>
            <person name="Mardis E.R."/>
            <person name="Wilson R.K."/>
        </authorList>
    </citation>
    <scope>NUCLEOTIDE SEQUENCE [LARGE SCALE GENOMIC DNA]</scope>
    <source>
        <strain evidence="1 2">ATCC 29426</strain>
    </source>
</reference>
<gene>
    <name evidence="1" type="ORF">HMPREF0653_01101</name>
</gene>
<organism evidence="1 2">
    <name type="scientific">Prevotella disiens JCM 6334 = ATCC 29426</name>
    <dbReference type="NCBI Taxonomy" id="1235811"/>
    <lineage>
        <taxon>Bacteria</taxon>
        <taxon>Pseudomonadati</taxon>
        <taxon>Bacteroidota</taxon>
        <taxon>Bacteroidia</taxon>
        <taxon>Bacteroidales</taxon>
        <taxon>Prevotellaceae</taxon>
        <taxon>Prevotella</taxon>
    </lineage>
</organism>
<sequence>MTNNLFICYGFSAFAFFSNQNVSSFGRVARYTSLLSYILLTKRKIKSGKANS</sequence>
<keyword evidence="2" id="KW-1185">Reference proteome</keyword>
<accession>A0ABN0NT14</accession>
<protein>
    <submittedName>
        <fullName evidence="1">Uncharacterized protein</fullName>
    </submittedName>
</protein>
<evidence type="ECO:0000313" key="2">
    <source>
        <dbReference type="Proteomes" id="UP000016660"/>
    </source>
</evidence>
<evidence type="ECO:0000313" key="1">
    <source>
        <dbReference type="EMBL" id="ERJ77424.1"/>
    </source>
</evidence>
<dbReference type="EMBL" id="AWUY01000078">
    <property type="protein sequence ID" value="ERJ77424.1"/>
    <property type="molecule type" value="Genomic_DNA"/>
</dbReference>
<name>A0ABN0NT14_9BACT</name>
<comment type="caution">
    <text evidence="1">The sequence shown here is derived from an EMBL/GenBank/DDBJ whole genome shotgun (WGS) entry which is preliminary data.</text>
</comment>
<dbReference type="Proteomes" id="UP000016660">
    <property type="component" value="Unassembled WGS sequence"/>
</dbReference>
<proteinExistence type="predicted"/>